<protein>
    <recommendedName>
        <fullName evidence="2">Copper amine oxidase-like N-terminal domain-containing protein</fullName>
    </recommendedName>
</protein>
<feature type="domain" description="Copper amine oxidase-like N-terminal" evidence="2">
    <location>
        <begin position="25"/>
        <end position="117"/>
    </location>
</feature>
<reference evidence="3 4" key="1">
    <citation type="submission" date="2014-11" db="EMBL/GenBank/DDBJ databases">
        <authorList>
            <person name="Aslett M.A."/>
            <person name="De Silva N."/>
        </authorList>
    </citation>
    <scope>NUCLEOTIDE SEQUENCE [LARGE SCALE GENOMIC DNA]</scope>
    <source>
        <strain evidence="3 4">ATCC9714</strain>
    </source>
</reference>
<feature type="compositionally biased region" description="Polar residues" evidence="1">
    <location>
        <begin position="239"/>
        <end position="255"/>
    </location>
</feature>
<dbReference type="GeneID" id="97538386"/>
<gene>
    <name evidence="3" type="ORF">ATCC9714_25601</name>
</gene>
<dbReference type="Proteomes" id="UP000032811">
    <property type="component" value="Chromosome 1"/>
</dbReference>
<evidence type="ECO:0000313" key="3">
    <source>
        <dbReference type="EMBL" id="CEJ74672.1"/>
    </source>
</evidence>
<evidence type="ECO:0000313" key="4">
    <source>
        <dbReference type="Proteomes" id="UP000032811"/>
    </source>
</evidence>
<name>A0ABM9RRJ4_PARSO</name>
<dbReference type="InterPro" id="IPR012854">
    <property type="entry name" value="Cu_amine_oxidase-like_N"/>
</dbReference>
<proteinExistence type="predicted"/>
<feature type="compositionally biased region" description="Basic and acidic residues" evidence="1">
    <location>
        <begin position="139"/>
        <end position="171"/>
    </location>
</feature>
<feature type="compositionally biased region" description="Polar residues" evidence="1">
    <location>
        <begin position="179"/>
        <end position="213"/>
    </location>
</feature>
<accession>A0ABM9RRJ4</accession>
<feature type="compositionally biased region" description="Basic and acidic residues" evidence="1">
    <location>
        <begin position="214"/>
        <end position="237"/>
    </location>
</feature>
<keyword evidence="4" id="KW-1185">Reference proteome</keyword>
<dbReference type="RefSeq" id="WP_054630196.1">
    <property type="nucleotide sequence ID" value="NZ_CDNJ01000014.1"/>
</dbReference>
<dbReference type="EMBL" id="LN679998">
    <property type="protein sequence ID" value="CEJ74672.1"/>
    <property type="molecule type" value="Genomic_DNA"/>
</dbReference>
<feature type="region of interest" description="Disordered" evidence="1">
    <location>
        <begin position="139"/>
        <end position="262"/>
    </location>
</feature>
<evidence type="ECO:0000259" key="2">
    <source>
        <dbReference type="Pfam" id="PF07833"/>
    </source>
</evidence>
<sequence>MKSSMILGLAIIGIVCTSIISFASDIKILSKNKVDYIPVKNIIQKLGGKVDISGNNAKIIIDGKSIVIDKNLSFAKVDDEYYPLNTKKINGIEVPVDTDPIFEKDEVYIEKDFLKNYKIINYTIKEGNIKVVLDKEKSNEQNLEKDRNEKKEKNEAKDVVNVDKKNDDSKQLNEVAESKSVTKVQRPSRQTNLEKIQVQSKPDINSSSNTNNKLENDKKDIVKTTEDMKPEDTKEENQQTDTSKPEASNDQQIQGQGEEKIN</sequence>
<dbReference type="Pfam" id="PF07833">
    <property type="entry name" value="Cu_amine_oxidN1"/>
    <property type="match status" value="1"/>
</dbReference>
<organism evidence="3 4">
    <name type="scientific">Paraclostridium sordellii</name>
    <name type="common">Clostridium sordellii</name>
    <dbReference type="NCBI Taxonomy" id="1505"/>
    <lineage>
        <taxon>Bacteria</taxon>
        <taxon>Bacillati</taxon>
        <taxon>Bacillota</taxon>
        <taxon>Clostridia</taxon>
        <taxon>Peptostreptococcales</taxon>
        <taxon>Peptostreptococcaceae</taxon>
        <taxon>Paraclostridium</taxon>
    </lineage>
</organism>
<evidence type="ECO:0000256" key="1">
    <source>
        <dbReference type="SAM" id="MobiDB-lite"/>
    </source>
</evidence>